<keyword evidence="2" id="KW-1185">Reference proteome</keyword>
<comment type="caution">
    <text evidence="1">The sequence shown here is derived from an EMBL/GenBank/DDBJ whole genome shotgun (WGS) entry which is preliminary data.</text>
</comment>
<name>A0A2T0LPV7_9PSEU</name>
<proteinExistence type="predicted"/>
<sequence length="232" mass="24956">MSVPETQDGLGGAAEAWAPGSAILATGAGEDGDSVAVWHVSPGGVPTGAWVVPREEAFGSPDAARRLLVVVERRAVTAADPRRLPELLGGLTRTSGVDRAEWWRDQVFSPVDAFAEIVARRAEFERTVADTRASGKNVSGLDWPREFRPADVPGEFGGLRRLASLAEVPGKPVVAEALTVARVLGWLVRLWTETEQVKNRRDYLRAAHGAPEPLPPSWFAAVRIARSTTLPL</sequence>
<dbReference type="InterPro" id="IPR046190">
    <property type="entry name" value="DUF6218"/>
</dbReference>
<evidence type="ECO:0000313" key="2">
    <source>
        <dbReference type="Proteomes" id="UP000238362"/>
    </source>
</evidence>
<dbReference type="Pfam" id="PF19726">
    <property type="entry name" value="DUF6218"/>
    <property type="match status" value="1"/>
</dbReference>
<accession>A0A2T0LPV7</accession>
<dbReference type="Proteomes" id="UP000238362">
    <property type="component" value="Unassembled WGS sequence"/>
</dbReference>
<reference evidence="1 2" key="1">
    <citation type="submission" date="2018-03" db="EMBL/GenBank/DDBJ databases">
        <title>Genomic Encyclopedia of Type Strains, Phase III (KMG-III): the genomes of soil and plant-associated and newly described type strains.</title>
        <authorList>
            <person name="Whitman W."/>
        </authorList>
    </citation>
    <scope>NUCLEOTIDE SEQUENCE [LARGE SCALE GENOMIC DNA]</scope>
    <source>
        <strain evidence="1 2">CGMCC 4.7125</strain>
    </source>
</reference>
<dbReference type="RefSeq" id="WP_106180604.1">
    <property type="nucleotide sequence ID" value="NZ_PVNH01000009.1"/>
</dbReference>
<dbReference type="OrthoDB" id="3405158at2"/>
<protein>
    <submittedName>
        <fullName evidence="1">Uncharacterized protein</fullName>
    </submittedName>
</protein>
<organism evidence="1 2">
    <name type="scientific">Prauserella shujinwangii</name>
    <dbReference type="NCBI Taxonomy" id="1453103"/>
    <lineage>
        <taxon>Bacteria</taxon>
        <taxon>Bacillati</taxon>
        <taxon>Actinomycetota</taxon>
        <taxon>Actinomycetes</taxon>
        <taxon>Pseudonocardiales</taxon>
        <taxon>Pseudonocardiaceae</taxon>
        <taxon>Prauserella</taxon>
    </lineage>
</organism>
<dbReference type="AlphaFoldDB" id="A0A2T0LPV7"/>
<dbReference type="EMBL" id="PVNH01000009">
    <property type="protein sequence ID" value="PRX45386.1"/>
    <property type="molecule type" value="Genomic_DNA"/>
</dbReference>
<evidence type="ECO:0000313" key="1">
    <source>
        <dbReference type="EMBL" id="PRX45386.1"/>
    </source>
</evidence>
<gene>
    <name evidence="1" type="ORF">B0I33_10949</name>
</gene>